<proteinExistence type="predicted"/>
<accession>A0A6H5IGF7</accession>
<protein>
    <submittedName>
        <fullName evidence="2">Uncharacterized protein</fullName>
    </submittedName>
</protein>
<sequence length="189" mass="22039">MCFWCFQSSNCFWDPRMMMPCPRFALRPPPAIPSVCSKCNKEYRGPPRRFPPFMNHRRKLAVDKKRCGRDDKKLISDDHRKKIIRHLEFLVETLGNEKGHEETLETSKKLLEMLRNVDYTTSLNEQSQAKLSALFMRFCKLKNVTSNDSANKATPAEALRKFRECGRNQPQQQNLQQPASPVVHQVEES</sequence>
<feature type="compositionally biased region" description="Low complexity" evidence="1">
    <location>
        <begin position="168"/>
        <end position="178"/>
    </location>
</feature>
<feature type="region of interest" description="Disordered" evidence="1">
    <location>
        <begin position="164"/>
        <end position="189"/>
    </location>
</feature>
<dbReference type="EMBL" id="CADCXV010000806">
    <property type="protein sequence ID" value="CAB0036105.1"/>
    <property type="molecule type" value="Genomic_DNA"/>
</dbReference>
<reference evidence="2 3" key="1">
    <citation type="submission" date="2020-02" db="EMBL/GenBank/DDBJ databases">
        <authorList>
            <person name="Ferguson B K."/>
        </authorList>
    </citation>
    <scope>NUCLEOTIDE SEQUENCE [LARGE SCALE GENOMIC DNA]</scope>
</reference>
<keyword evidence="3" id="KW-1185">Reference proteome</keyword>
<name>A0A6H5IGF7_9HYME</name>
<evidence type="ECO:0000313" key="3">
    <source>
        <dbReference type="Proteomes" id="UP000479190"/>
    </source>
</evidence>
<dbReference type="Proteomes" id="UP000479190">
    <property type="component" value="Unassembled WGS sequence"/>
</dbReference>
<evidence type="ECO:0000256" key="1">
    <source>
        <dbReference type="SAM" id="MobiDB-lite"/>
    </source>
</evidence>
<dbReference type="AlphaFoldDB" id="A0A6H5IGF7"/>
<evidence type="ECO:0000313" key="2">
    <source>
        <dbReference type="EMBL" id="CAB0036105.1"/>
    </source>
</evidence>
<organism evidence="2 3">
    <name type="scientific">Trichogramma brassicae</name>
    <dbReference type="NCBI Taxonomy" id="86971"/>
    <lineage>
        <taxon>Eukaryota</taxon>
        <taxon>Metazoa</taxon>
        <taxon>Ecdysozoa</taxon>
        <taxon>Arthropoda</taxon>
        <taxon>Hexapoda</taxon>
        <taxon>Insecta</taxon>
        <taxon>Pterygota</taxon>
        <taxon>Neoptera</taxon>
        <taxon>Endopterygota</taxon>
        <taxon>Hymenoptera</taxon>
        <taxon>Apocrita</taxon>
        <taxon>Proctotrupomorpha</taxon>
        <taxon>Chalcidoidea</taxon>
        <taxon>Trichogrammatidae</taxon>
        <taxon>Trichogramma</taxon>
    </lineage>
</organism>
<gene>
    <name evidence="2" type="ORF">TBRA_LOCUS7986</name>
</gene>
<dbReference type="OrthoDB" id="10296613at2759"/>